<keyword evidence="3" id="KW-1185">Reference proteome</keyword>
<name>A0A344TNX1_9BACT</name>
<dbReference type="AlphaFoldDB" id="A0A344TNX1"/>
<keyword evidence="1" id="KW-0732">Signal</keyword>
<evidence type="ECO:0000256" key="1">
    <source>
        <dbReference type="SAM" id="SignalP"/>
    </source>
</evidence>
<dbReference type="EMBL" id="CP030850">
    <property type="protein sequence ID" value="AXE20342.1"/>
    <property type="molecule type" value="Genomic_DNA"/>
</dbReference>
<gene>
    <name evidence="2" type="ORF">DR864_22645</name>
</gene>
<feature type="signal peptide" evidence="1">
    <location>
        <begin position="1"/>
        <end position="20"/>
    </location>
</feature>
<organism evidence="2 3">
    <name type="scientific">Runella rosea</name>
    <dbReference type="NCBI Taxonomy" id="2259595"/>
    <lineage>
        <taxon>Bacteria</taxon>
        <taxon>Pseudomonadati</taxon>
        <taxon>Bacteroidota</taxon>
        <taxon>Cytophagia</taxon>
        <taxon>Cytophagales</taxon>
        <taxon>Spirosomataceae</taxon>
        <taxon>Runella</taxon>
    </lineage>
</organism>
<accession>A0A344TNX1</accession>
<dbReference type="RefSeq" id="WP_114069105.1">
    <property type="nucleotide sequence ID" value="NZ_CP030850.1"/>
</dbReference>
<evidence type="ECO:0000313" key="3">
    <source>
        <dbReference type="Proteomes" id="UP000251993"/>
    </source>
</evidence>
<proteinExistence type="predicted"/>
<evidence type="ECO:0000313" key="2">
    <source>
        <dbReference type="EMBL" id="AXE20342.1"/>
    </source>
</evidence>
<evidence type="ECO:0008006" key="4">
    <source>
        <dbReference type="Google" id="ProtNLM"/>
    </source>
</evidence>
<protein>
    <recommendedName>
        <fullName evidence="4">Lipoprotein</fullName>
    </recommendedName>
</protein>
<reference evidence="2 3" key="1">
    <citation type="submission" date="2018-07" db="EMBL/GenBank/DDBJ databases">
        <title>Genome sequencing of Runella.</title>
        <authorList>
            <person name="Baek M.-G."/>
            <person name="Yi H."/>
        </authorList>
    </citation>
    <scope>NUCLEOTIDE SEQUENCE [LARGE SCALE GENOMIC DNA]</scope>
    <source>
        <strain evidence="2 3">HYN0085</strain>
    </source>
</reference>
<dbReference type="KEGG" id="run:DR864_22645"/>
<dbReference type="OrthoDB" id="963740at2"/>
<feature type="chain" id="PRO_5016634191" description="Lipoprotein" evidence="1">
    <location>
        <begin position="21"/>
        <end position="87"/>
    </location>
</feature>
<dbReference type="Proteomes" id="UP000251993">
    <property type="component" value="Chromosome"/>
</dbReference>
<dbReference type="PROSITE" id="PS51257">
    <property type="entry name" value="PROKAR_LIPOPROTEIN"/>
    <property type="match status" value="1"/>
</dbReference>
<sequence>MKKLLVFACLLAALSCRKNALEPSQANCEKAAAEYEKVITDWSNDPTNKTKCEAVKKSLTNIINSCSVYTAAQRKVYEDQLKDYTCD</sequence>